<name>A0A1Y3AWL8_EURMA</name>
<keyword evidence="2" id="KW-1185">Reference proteome</keyword>
<organism evidence="1 2">
    <name type="scientific">Euroglyphus maynei</name>
    <name type="common">Mayne's house dust mite</name>
    <dbReference type="NCBI Taxonomy" id="6958"/>
    <lineage>
        <taxon>Eukaryota</taxon>
        <taxon>Metazoa</taxon>
        <taxon>Ecdysozoa</taxon>
        <taxon>Arthropoda</taxon>
        <taxon>Chelicerata</taxon>
        <taxon>Arachnida</taxon>
        <taxon>Acari</taxon>
        <taxon>Acariformes</taxon>
        <taxon>Sarcoptiformes</taxon>
        <taxon>Astigmata</taxon>
        <taxon>Psoroptidia</taxon>
        <taxon>Analgoidea</taxon>
        <taxon>Pyroglyphidae</taxon>
        <taxon>Pyroglyphinae</taxon>
        <taxon>Euroglyphus</taxon>
    </lineage>
</organism>
<accession>A0A1Y3AWL8</accession>
<evidence type="ECO:0000313" key="2">
    <source>
        <dbReference type="Proteomes" id="UP000194236"/>
    </source>
</evidence>
<comment type="caution">
    <text evidence="1">The sequence shown here is derived from an EMBL/GenBank/DDBJ whole genome shotgun (WGS) entry which is preliminary data.</text>
</comment>
<proteinExistence type="predicted"/>
<reference evidence="1 2" key="1">
    <citation type="submission" date="2017-03" db="EMBL/GenBank/DDBJ databases">
        <title>Genome Survey of Euroglyphus maynei.</title>
        <authorList>
            <person name="Arlian L.G."/>
            <person name="Morgan M.S."/>
            <person name="Rider S.D."/>
        </authorList>
    </citation>
    <scope>NUCLEOTIDE SEQUENCE [LARGE SCALE GENOMIC DNA]</scope>
    <source>
        <strain evidence="1">Arlian Lab</strain>
        <tissue evidence="1">Whole body</tissue>
    </source>
</reference>
<protein>
    <submittedName>
        <fullName evidence="1">Uncharacterized protein</fullName>
    </submittedName>
</protein>
<feature type="non-terminal residue" evidence="1">
    <location>
        <position position="1"/>
    </location>
</feature>
<evidence type="ECO:0000313" key="1">
    <source>
        <dbReference type="EMBL" id="OTF72387.1"/>
    </source>
</evidence>
<dbReference type="AlphaFoldDB" id="A0A1Y3AWL8"/>
<gene>
    <name evidence="1" type="ORF">BLA29_005574</name>
</gene>
<dbReference type="EMBL" id="MUJZ01056404">
    <property type="protein sequence ID" value="OTF72387.1"/>
    <property type="molecule type" value="Genomic_DNA"/>
</dbReference>
<sequence>QQQQTSLQDISNTDVDDFHPPEELEKIRTEQIIFAIQDDDIKPIGYLDNSLFQVFSVLSRAFLSPNKIEMMVQLTRLVENKATLKQVMQPLFDLIYLGIMGVRYRNIDELLQSFKDEIELHFWYFGSRSLSTADMKQFNEILALVSNNDKCKDNDNSAVSSAIETVKNDSIECSLTPELIEMELKNQLFAALSLAKFTKDRYEKVNLLRENLRYPRIALLQQPQMMTPMDGSFEINLVFYISSDGMIMPTYGTLANNQCENQRSKSPTSTMTMINESLADNTKTSITSDDNNVPTAAACSDVDILNGNNTDQSTPTWSANTLLPNALIEFINAIPPSSIGDQNKIQLLRERLRELGNCSTELFQRQQRLEQHQYNQDMIVDQTTAKENNDRLNSSKC</sequence>
<dbReference type="Proteomes" id="UP000194236">
    <property type="component" value="Unassembled WGS sequence"/>
</dbReference>